<evidence type="ECO:0000313" key="8">
    <source>
        <dbReference type="EMBL" id="RLQ88274.1"/>
    </source>
</evidence>
<dbReference type="RefSeq" id="WP_121645240.1">
    <property type="nucleotide sequence ID" value="NZ_RCWN01000001.1"/>
</dbReference>
<feature type="transmembrane region" description="Helical" evidence="6">
    <location>
        <begin position="234"/>
        <end position="255"/>
    </location>
</feature>
<proteinExistence type="inferred from homology"/>
<evidence type="ECO:0000256" key="5">
    <source>
        <dbReference type="ARBA" id="ARBA00023136"/>
    </source>
</evidence>
<gene>
    <name evidence="8" type="ORF">D8780_08695</name>
</gene>
<feature type="transmembrane region" description="Helical" evidence="6">
    <location>
        <begin position="190"/>
        <end position="214"/>
    </location>
</feature>
<feature type="transmembrane region" description="Helical" evidence="6">
    <location>
        <begin position="106"/>
        <end position="128"/>
    </location>
</feature>
<reference evidence="8 9" key="1">
    <citation type="submission" date="2018-10" db="EMBL/GenBank/DDBJ databases">
        <title>Notoacmeibacter sp. M2BS9Y-3-1, whole genome shotgun sequence.</title>
        <authorList>
            <person name="Tuo L."/>
        </authorList>
    </citation>
    <scope>NUCLEOTIDE SEQUENCE [LARGE SCALE GENOMIC DNA]</scope>
    <source>
        <strain evidence="8 9">M2BS9Y-3-1</strain>
    </source>
</reference>
<keyword evidence="3 6" id="KW-0812">Transmembrane</keyword>
<comment type="similarity">
    <text evidence="2">Belongs to the drug/metabolite transporter (DMT) superfamily. 10 TMS drug/metabolite exporter (DME) (TC 2.A.7.3) family.</text>
</comment>
<evidence type="ECO:0000256" key="2">
    <source>
        <dbReference type="ARBA" id="ARBA00009853"/>
    </source>
</evidence>
<name>A0A3L7JCU1_9HYPH</name>
<comment type="subcellular location">
    <subcellularLocation>
        <location evidence="1">Membrane</location>
        <topology evidence="1">Multi-pass membrane protein</topology>
    </subcellularLocation>
</comment>
<dbReference type="EMBL" id="RCWN01000001">
    <property type="protein sequence ID" value="RLQ88274.1"/>
    <property type="molecule type" value="Genomic_DNA"/>
</dbReference>
<dbReference type="AlphaFoldDB" id="A0A3L7JCU1"/>
<organism evidence="8 9">
    <name type="scientific">Notoacmeibacter ruber</name>
    <dbReference type="NCBI Taxonomy" id="2670375"/>
    <lineage>
        <taxon>Bacteria</taxon>
        <taxon>Pseudomonadati</taxon>
        <taxon>Pseudomonadota</taxon>
        <taxon>Alphaproteobacteria</taxon>
        <taxon>Hyphomicrobiales</taxon>
        <taxon>Notoacmeibacteraceae</taxon>
        <taxon>Notoacmeibacter</taxon>
    </lineage>
</organism>
<evidence type="ECO:0000256" key="4">
    <source>
        <dbReference type="ARBA" id="ARBA00022989"/>
    </source>
</evidence>
<feature type="domain" description="EamA" evidence="7">
    <location>
        <begin position="20"/>
        <end position="151"/>
    </location>
</feature>
<sequence length="307" mass="32889">MSFGRNSARKDAIGDNLPLAVAVIIFTVFGLSLGDALIKLTSGDFVIWQIFVLRSALALPALLAAVLIVRPDLLQRPPALIWTAIRSLMLVAMWICYYLSLPHLSLAVAAAAYYTLPIFITLFSAAILGERISRLGWAAVALGFMGVLLILRPKAGDFNLYALLPLTAAMLYAASMLLTRTKCRAVHPLILSVALNIAFIGVGALASLLIGAFVTGERDGFLLAAWAKMGSSEWVSMGLLAVSIIIGSVGAAIAYQIAPPSIIGSFDFAYVGFAVLWSAVFFYEWPDMLTLFGMALIVIAGIMSLRQ</sequence>
<dbReference type="InterPro" id="IPR000620">
    <property type="entry name" value="EamA_dom"/>
</dbReference>
<comment type="caution">
    <text evidence="8">The sequence shown here is derived from an EMBL/GenBank/DDBJ whole genome shotgun (WGS) entry which is preliminary data.</text>
</comment>
<dbReference type="Pfam" id="PF00892">
    <property type="entry name" value="EamA"/>
    <property type="match status" value="1"/>
</dbReference>
<protein>
    <submittedName>
        <fullName evidence="8">DMT family transporter</fullName>
    </submittedName>
</protein>
<dbReference type="Proteomes" id="UP000281094">
    <property type="component" value="Unassembled WGS sequence"/>
</dbReference>
<dbReference type="InterPro" id="IPR037185">
    <property type="entry name" value="EmrE-like"/>
</dbReference>
<dbReference type="SUPFAM" id="SSF103481">
    <property type="entry name" value="Multidrug resistance efflux transporter EmrE"/>
    <property type="match status" value="2"/>
</dbReference>
<evidence type="ECO:0000256" key="3">
    <source>
        <dbReference type="ARBA" id="ARBA00022692"/>
    </source>
</evidence>
<evidence type="ECO:0000256" key="6">
    <source>
        <dbReference type="SAM" id="Phobius"/>
    </source>
</evidence>
<keyword evidence="9" id="KW-1185">Reference proteome</keyword>
<feature type="transmembrane region" description="Helical" evidence="6">
    <location>
        <begin position="12"/>
        <end position="33"/>
    </location>
</feature>
<feature type="transmembrane region" description="Helical" evidence="6">
    <location>
        <begin position="158"/>
        <end position="178"/>
    </location>
</feature>
<feature type="transmembrane region" description="Helical" evidence="6">
    <location>
        <begin position="288"/>
        <end position="305"/>
    </location>
</feature>
<feature type="transmembrane region" description="Helical" evidence="6">
    <location>
        <begin position="80"/>
        <end position="100"/>
    </location>
</feature>
<dbReference type="PANTHER" id="PTHR22911:SF6">
    <property type="entry name" value="SOLUTE CARRIER FAMILY 35 MEMBER G1"/>
    <property type="match status" value="1"/>
</dbReference>
<feature type="transmembrane region" description="Helical" evidence="6">
    <location>
        <begin position="262"/>
        <end position="282"/>
    </location>
</feature>
<dbReference type="PANTHER" id="PTHR22911">
    <property type="entry name" value="ACYL-MALONYL CONDENSING ENZYME-RELATED"/>
    <property type="match status" value="1"/>
</dbReference>
<feature type="transmembrane region" description="Helical" evidence="6">
    <location>
        <begin position="135"/>
        <end position="152"/>
    </location>
</feature>
<evidence type="ECO:0000259" key="7">
    <source>
        <dbReference type="Pfam" id="PF00892"/>
    </source>
</evidence>
<evidence type="ECO:0000256" key="1">
    <source>
        <dbReference type="ARBA" id="ARBA00004141"/>
    </source>
</evidence>
<accession>A0A3L7JCU1</accession>
<feature type="transmembrane region" description="Helical" evidence="6">
    <location>
        <begin position="45"/>
        <end position="68"/>
    </location>
</feature>
<keyword evidence="4 6" id="KW-1133">Transmembrane helix</keyword>
<evidence type="ECO:0000313" key="9">
    <source>
        <dbReference type="Proteomes" id="UP000281094"/>
    </source>
</evidence>
<keyword evidence="5 6" id="KW-0472">Membrane</keyword>
<dbReference type="GO" id="GO:0016020">
    <property type="term" value="C:membrane"/>
    <property type="evidence" value="ECO:0007669"/>
    <property type="project" value="UniProtKB-SubCell"/>
</dbReference>